<evidence type="ECO:0000313" key="2">
    <source>
        <dbReference type="Proteomes" id="UP000215453"/>
    </source>
</evidence>
<dbReference type="AlphaFoldDB" id="A0A1Y6LEM3"/>
<reference evidence="1 2" key="1">
    <citation type="submission" date="2016-10" db="EMBL/GenBank/DDBJ databases">
        <authorList>
            <person name="Varghese N."/>
        </authorList>
    </citation>
    <scope>NUCLEOTIDE SEQUENCE [LARGE SCALE GENOMIC DNA]</scope>
</reference>
<dbReference type="Proteomes" id="UP000215453">
    <property type="component" value="Chromosome 2"/>
</dbReference>
<evidence type="ECO:0000313" key="1">
    <source>
        <dbReference type="EMBL" id="SMY21778.1"/>
    </source>
</evidence>
<name>A0A1Y6LEM3_ZYMTR</name>
<sequence length="137" mass="14976">MLTPGSFWEDKGHCILLRDDQTLCNDILLLLQTAAIPDAHLDQYLTQREGVGNEMSGAFYHSPTAGQWGLYFACAARKGKLGLDEQAPLRGYGGAFFNHAGSMALLVGPVYAPDETEAKHVMGWTGMGFLEIRDEAQ</sequence>
<dbReference type="EMBL" id="LT882677">
    <property type="protein sequence ID" value="SMY21778.1"/>
    <property type="molecule type" value="Genomic_DNA"/>
</dbReference>
<accession>A0A1Y6LEM3</accession>
<proteinExistence type="predicted"/>
<organism evidence="1 2">
    <name type="scientific">Zymoseptoria tritici ST99CH_1A5</name>
    <dbReference type="NCBI Taxonomy" id="1276529"/>
    <lineage>
        <taxon>Eukaryota</taxon>
        <taxon>Fungi</taxon>
        <taxon>Dikarya</taxon>
        <taxon>Ascomycota</taxon>
        <taxon>Pezizomycotina</taxon>
        <taxon>Dothideomycetes</taxon>
        <taxon>Dothideomycetidae</taxon>
        <taxon>Mycosphaerellales</taxon>
        <taxon>Mycosphaerellaceae</taxon>
        <taxon>Zymoseptoria</taxon>
    </lineage>
</organism>
<gene>
    <name evidence="1" type="ORF">ZT1A5_G3216</name>
</gene>
<protein>
    <submittedName>
        <fullName evidence="1">Uncharacterized protein</fullName>
    </submittedName>
</protein>